<name>A0A4P7C1T5_9GAMM</name>
<dbReference type="Proteomes" id="UP000294325">
    <property type="component" value="Chromosome"/>
</dbReference>
<organism evidence="2 3">
    <name type="scientific">Nitrosococcus wardiae</name>
    <dbReference type="NCBI Taxonomy" id="1814290"/>
    <lineage>
        <taxon>Bacteria</taxon>
        <taxon>Pseudomonadati</taxon>
        <taxon>Pseudomonadota</taxon>
        <taxon>Gammaproteobacteria</taxon>
        <taxon>Chromatiales</taxon>
        <taxon>Chromatiaceae</taxon>
        <taxon>Nitrosococcus</taxon>
    </lineage>
</organism>
<dbReference type="OrthoDB" id="9808866at2"/>
<keyword evidence="3" id="KW-1185">Reference proteome</keyword>
<reference evidence="2 3" key="1">
    <citation type="submission" date="2019-03" db="EMBL/GenBank/DDBJ databases">
        <title>The genome sequence of Nitrosococcus wardiae strain D1FHST reveals the archetypal metabolic capacity of ammonia-oxidizing Gammaproteobacteria.</title>
        <authorList>
            <person name="Wang L."/>
            <person name="Lim C.K."/>
            <person name="Hanson T.E."/>
            <person name="Dang H."/>
            <person name="Klotz M.G."/>
        </authorList>
    </citation>
    <scope>NUCLEOTIDE SEQUENCE [LARGE SCALE GENOMIC DNA]</scope>
    <source>
        <strain evidence="2 3">D1FHS</strain>
    </source>
</reference>
<protein>
    <recommendedName>
        <fullName evidence="4">1,4-alpha-glucan branching enzyme</fullName>
    </recommendedName>
</protein>
<proteinExistence type="predicted"/>
<dbReference type="EMBL" id="CP038033">
    <property type="protein sequence ID" value="QBQ56463.1"/>
    <property type="molecule type" value="Genomic_DNA"/>
</dbReference>
<gene>
    <name evidence="2" type="ORF">E3U44_05750</name>
</gene>
<feature type="region of interest" description="Disordered" evidence="1">
    <location>
        <begin position="74"/>
        <end position="93"/>
    </location>
</feature>
<sequence length="93" mass="10607">MVLTDHEKIKKWAEERGGTPARVKGTGDTDDVGMIRIDFPGYSGEQSLEGISWEQWFDKFEERELALVIEKQSPEGDKSRFNKLISRHNPAVS</sequence>
<accession>A0A4P7C1T5</accession>
<evidence type="ECO:0000256" key="1">
    <source>
        <dbReference type="SAM" id="MobiDB-lite"/>
    </source>
</evidence>
<dbReference type="KEGG" id="nwr:E3U44_05750"/>
<evidence type="ECO:0000313" key="3">
    <source>
        <dbReference type="Proteomes" id="UP000294325"/>
    </source>
</evidence>
<dbReference type="AlphaFoldDB" id="A0A4P7C1T5"/>
<evidence type="ECO:0008006" key="4">
    <source>
        <dbReference type="Google" id="ProtNLM"/>
    </source>
</evidence>
<evidence type="ECO:0000313" key="2">
    <source>
        <dbReference type="EMBL" id="QBQ56463.1"/>
    </source>
</evidence>